<dbReference type="AlphaFoldDB" id="A0A7Y0K5F1"/>
<dbReference type="InterPro" id="IPR005225">
    <property type="entry name" value="Small_GTP-bd"/>
</dbReference>
<dbReference type="Pfam" id="PF00009">
    <property type="entry name" value="GTP_EFTU"/>
    <property type="match status" value="1"/>
</dbReference>
<dbReference type="Pfam" id="PF22042">
    <property type="entry name" value="EF-G_D2"/>
    <property type="match status" value="1"/>
</dbReference>
<dbReference type="GO" id="GO:0046677">
    <property type="term" value="P:response to antibiotic"/>
    <property type="evidence" value="ECO:0007669"/>
    <property type="project" value="UniProtKB-KW"/>
</dbReference>
<dbReference type="Gene3D" id="2.40.30.10">
    <property type="entry name" value="Translation factors"/>
    <property type="match status" value="1"/>
</dbReference>
<feature type="domain" description="Tr-type G" evidence="6">
    <location>
        <begin position="1"/>
        <end position="234"/>
    </location>
</feature>
<dbReference type="Proteomes" id="UP000588491">
    <property type="component" value="Unassembled WGS sequence"/>
</dbReference>
<dbReference type="InterPro" id="IPR009000">
    <property type="entry name" value="Transl_B-barrel_sf"/>
</dbReference>
<name>A0A7Y0K5F1_9BACI</name>
<evidence type="ECO:0000313" key="7">
    <source>
        <dbReference type="EMBL" id="NMO76124.1"/>
    </source>
</evidence>
<evidence type="ECO:0000313" key="8">
    <source>
        <dbReference type="Proteomes" id="UP000588491"/>
    </source>
</evidence>
<dbReference type="PRINTS" id="PR01037">
    <property type="entry name" value="TCRTETOQM"/>
</dbReference>
<keyword evidence="4" id="KW-0342">GTP-binding</keyword>
<dbReference type="InterPro" id="IPR014721">
    <property type="entry name" value="Ribsml_uS5_D2-typ_fold_subgr"/>
</dbReference>
<dbReference type="InterPro" id="IPR053905">
    <property type="entry name" value="EF-G-like_DII"/>
</dbReference>
<dbReference type="Gene3D" id="3.40.50.300">
    <property type="entry name" value="P-loop containing nucleotide triphosphate hydrolases"/>
    <property type="match status" value="1"/>
</dbReference>
<dbReference type="SUPFAM" id="SSF50447">
    <property type="entry name" value="Translation proteins"/>
    <property type="match status" value="1"/>
</dbReference>
<reference evidence="7 8" key="1">
    <citation type="submission" date="2020-04" db="EMBL/GenBank/DDBJ databases">
        <title>Bacillus sp. UniB3 isolated from commercial digestive syrup.</title>
        <authorList>
            <person name="Thorat V."/>
            <person name="Kirdat K."/>
            <person name="Tiwarekar B."/>
            <person name="Yadav A."/>
        </authorList>
    </citation>
    <scope>NUCLEOTIDE SEQUENCE [LARGE SCALE GENOMIC DNA]</scope>
    <source>
        <strain evidence="7 8">UniB3</strain>
    </source>
</reference>
<dbReference type="InterPro" id="IPR027417">
    <property type="entry name" value="P-loop_NTPase"/>
</dbReference>
<evidence type="ECO:0000256" key="3">
    <source>
        <dbReference type="ARBA" id="ARBA00022917"/>
    </source>
</evidence>
<dbReference type="Pfam" id="PF03764">
    <property type="entry name" value="EFG_IV"/>
    <property type="match status" value="1"/>
</dbReference>
<evidence type="ECO:0000256" key="1">
    <source>
        <dbReference type="ARBA" id="ARBA00003987"/>
    </source>
</evidence>
<keyword evidence="5" id="KW-0046">Antibiotic resistance</keyword>
<dbReference type="Gene3D" id="3.30.70.870">
    <property type="entry name" value="Elongation Factor G (Translational Gtpase), domain 3"/>
    <property type="match status" value="1"/>
</dbReference>
<dbReference type="InterPro" id="IPR035647">
    <property type="entry name" value="EFG_III/V"/>
</dbReference>
<dbReference type="Gene3D" id="3.30.70.240">
    <property type="match status" value="1"/>
</dbReference>
<dbReference type="Pfam" id="PF00679">
    <property type="entry name" value="EFG_C"/>
    <property type="match status" value="1"/>
</dbReference>
<dbReference type="CDD" id="cd03711">
    <property type="entry name" value="Tet_C"/>
    <property type="match status" value="1"/>
</dbReference>
<dbReference type="InterPro" id="IPR035650">
    <property type="entry name" value="Tet_C"/>
</dbReference>
<dbReference type="SUPFAM" id="SSF54211">
    <property type="entry name" value="Ribosomal protein S5 domain 2-like"/>
    <property type="match status" value="1"/>
</dbReference>
<sequence>MNKTMGILAHVDAGKTTFSEQLLYHTNSIKKRGRVDHQNAFLDSHLIEKQRGITVFADQGIIEYGDSTYYLIDTPGHVDFSPEMERAIQVMDFAIIIISAVEGIEGHTETVWNLLKKHQIPTFFFINKMDRIGAAVQHVLEEIRSQFTIDACDISSFNDSGMSEELIEFIAERDEELLDYYMDKGYQSALWMEKMQEMIVSSRLYPYAYGSALQDNGIKQFFDRFDQLTKTTYTKDEPFAGMVYKIRYDEAGTRITFLKAISGTLHVREELTYGNGEVEKITQIRKYNGNQFQQVNEGLAGELFAVTGLTNAVVGDGVGEMQEKAVCELVPTLRSKVVFEAGINKKDALKFFRILEAEDPSLQVTWEEKQQNIHLHVMGKIQLEVLQEIVLERFSLQVNFDQPEILYKETIETKTIGYGHFEPLRHYAEVHLQLEPGKRNEGITFESACHSDDLSIANQNLIRQHLFERDHHGLLTGSTLTDVKVTLLTGRAHNKHTHGGDFREATFRALRQGLEKAQNRLLEPYYFFKIKVDIEQMGKVLADVQMAHGTFDTPETVDNKAMITGKVPVATFMEYSTILASFTQGKGQLSLTFAGYFPCHNEQEVIDRLGYDKNADPAYTSSSIFCAKGAGYTVPWEEAEEMMHCLQKG</sequence>
<keyword evidence="2" id="KW-0547">Nucleotide-binding</keyword>
<dbReference type="NCBIfam" id="TIGR00231">
    <property type="entry name" value="small_GTP"/>
    <property type="match status" value="1"/>
</dbReference>
<organism evidence="7 8">
    <name type="scientific">Niallia alba</name>
    <dbReference type="NCBI Taxonomy" id="2729105"/>
    <lineage>
        <taxon>Bacteria</taxon>
        <taxon>Bacillati</taxon>
        <taxon>Bacillota</taxon>
        <taxon>Bacilli</taxon>
        <taxon>Bacillales</taxon>
        <taxon>Bacillaceae</taxon>
        <taxon>Niallia</taxon>
    </lineage>
</organism>
<dbReference type="GO" id="GO:0006412">
    <property type="term" value="P:translation"/>
    <property type="evidence" value="ECO:0007669"/>
    <property type="project" value="UniProtKB-KW"/>
</dbReference>
<dbReference type="GO" id="GO:0032790">
    <property type="term" value="P:ribosome disassembly"/>
    <property type="evidence" value="ECO:0007669"/>
    <property type="project" value="TreeGrafter"/>
</dbReference>
<evidence type="ECO:0000256" key="5">
    <source>
        <dbReference type="ARBA" id="ARBA00023251"/>
    </source>
</evidence>
<dbReference type="EMBL" id="JABBPK010000001">
    <property type="protein sequence ID" value="NMO76124.1"/>
    <property type="molecule type" value="Genomic_DNA"/>
</dbReference>
<protein>
    <submittedName>
        <fullName evidence="7">TetM/TetW/TetO/TetS family tetracycline resistance ribosomal protection protein</fullName>
    </submittedName>
</protein>
<dbReference type="InterPro" id="IPR000640">
    <property type="entry name" value="EFG_V-like"/>
</dbReference>
<dbReference type="SUPFAM" id="SSF52540">
    <property type="entry name" value="P-loop containing nucleoside triphosphate hydrolases"/>
    <property type="match status" value="1"/>
</dbReference>
<dbReference type="PANTHER" id="PTHR43261">
    <property type="entry name" value="TRANSLATION ELONGATION FACTOR G-RELATED"/>
    <property type="match status" value="1"/>
</dbReference>
<dbReference type="PROSITE" id="PS51722">
    <property type="entry name" value="G_TR_2"/>
    <property type="match status" value="1"/>
</dbReference>
<dbReference type="GO" id="GO:0005525">
    <property type="term" value="F:GTP binding"/>
    <property type="evidence" value="ECO:0007669"/>
    <property type="project" value="UniProtKB-KW"/>
</dbReference>
<dbReference type="PRINTS" id="PR00315">
    <property type="entry name" value="ELONGATNFCT"/>
</dbReference>
<evidence type="ECO:0000259" key="6">
    <source>
        <dbReference type="PROSITE" id="PS51722"/>
    </source>
</evidence>
<dbReference type="SMART" id="SM00889">
    <property type="entry name" value="EFG_IV"/>
    <property type="match status" value="1"/>
</dbReference>
<dbReference type="RefSeq" id="WP_169187824.1">
    <property type="nucleotide sequence ID" value="NZ_JABBPK010000001.1"/>
</dbReference>
<comment type="caution">
    <text evidence="7">The sequence shown here is derived from an EMBL/GenBank/DDBJ whole genome shotgun (WGS) entry which is preliminary data.</text>
</comment>
<evidence type="ECO:0000256" key="2">
    <source>
        <dbReference type="ARBA" id="ARBA00022741"/>
    </source>
</evidence>
<accession>A0A7Y0K5F1</accession>
<dbReference type="SUPFAM" id="SSF54980">
    <property type="entry name" value="EF-G C-terminal domain-like"/>
    <property type="match status" value="2"/>
</dbReference>
<dbReference type="InterPro" id="IPR005517">
    <property type="entry name" value="Transl_elong_EFG/EF2_IV"/>
</dbReference>
<dbReference type="InterPro" id="IPR020568">
    <property type="entry name" value="Ribosomal_Su5_D2-typ_SF"/>
</dbReference>
<gene>
    <name evidence="7" type="ORF">HHU08_03740</name>
</gene>
<proteinExistence type="predicted"/>
<dbReference type="SMART" id="SM00838">
    <property type="entry name" value="EFG_C"/>
    <property type="match status" value="1"/>
</dbReference>
<dbReference type="Gene3D" id="3.30.230.10">
    <property type="match status" value="1"/>
</dbReference>
<keyword evidence="3" id="KW-0648">Protein biosynthesis</keyword>
<dbReference type="InterPro" id="IPR000795">
    <property type="entry name" value="T_Tr_GTP-bd_dom"/>
</dbReference>
<evidence type="ECO:0000256" key="4">
    <source>
        <dbReference type="ARBA" id="ARBA00023134"/>
    </source>
</evidence>
<dbReference type="PANTHER" id="PTHR43261:SF1">
    <property type="entry name" value="RIBOSOME-RELEASING FACTOR 2, MITOCHONDRIAL"/>
    <property type="match status" value="1"/>
</dbReference>
<dbReference type="GO" id="GO:0003924">
    <property type="term" value="F:GTPase activity"/>
    <property type="evidence" value="ECO:0007669"/>
    <property type="project" value="InterPro"/>
</dbReference>
<comment type="function">
    <text evidence="1">Abolishes the inhibitory effect of tetracyclin on protein synthesis by a non-covalent modification of the ribosomes.</text>
</comment>
<keyword evidence="8" id="KW-1185">Reference proteome</keyword>